<keyword evidence="3 5" id="KW-1133">Transmembrane helix</keyword>
<evidence type="ECO:0000256" key="4">
    <source>
        <dbReference type="ARBA" id="ARBA00023136"/>
    </source>
</evidence>
<name>G0R506_ICHMU</name>
<protein>
    <recommendedName>
        <fullName evidence="5">SURF1-like protein</fullName>
    </recommendedName>
</protein>
<dbReference type="PANTHER" id="PTHR23427">
    <property type="entry name" value="SURFEIT LOCUS PROTEIN"/>
    <property type="match status" value="1"/>
</dbReference>
<dbReference type="EMBL" id="GL984360">
    <property type="protein sequence ID" value="EGR27408.1"/>
    <property type="molecule type" value="Genomic_DNA"/>
</dbReference>
<dbReference type="STRING" id="857967.G0R506"/>
<keyword evidence="5" id="KW-0999">Mitochondrion inner membrane</keyword>
<keyword evidence="2 5" id="KW-0812">Transmembrane</keyword>
<sequence length="301" mass="35718">MYLFNRINRLRYMLSNPAGQLFLGSIGIITAYNTFYHVTKYFNLNEQWKNVYKNLSNQEPYYLQGEEALIYPWLIDNNIKDWEFKQVRIRGYFKDERFFVRRKRDGKEGFLVFAPFVTAVKRLNHRPQIKEVLPVEHVIFVNIGWVALEHQKSVELGSEIAPQLDLDESQFYTDFYTQLNPNPENPNEKEQITMTEIQGIVRKGETENWLTGRRNWPQQSIFNWVDLDFMARFFRVFNLDSAKAAYIERVVSELEEESYPIPSTKENFDKPLITPQYHSQQLSLNIALSVLSFASILFLKR</sequence>
<keyword evidence="4 5" id="KW-0472">Membrane</keyword>
<keyword evidence="7" id="KW-1185">Reference proteome</keyword>
<reference evidence="6 7" key="1">
    <citation type="submission" date="2011-07" db="EMBL/GenBank/DDBJ databases">
        <authorList>
            <person name="Coyne R."/>
            <person name="Brami D."/>
            <person name="Johnson J."/>
            <person name="Hostetler J."/>
            <person name="Hannick L."/>
            <person name="Clark T."/>
            <person name="Cassidy-Hanley D."/>
            <person name="Inman J."/>
        </authorList>
    </citation>
    <scope>NUCLEOTIDE SEQUENCE [LARGE SCALE GENOMIC DNA]</scope>
    <source>
        <strain evidence="6 7">G5</strain>
    </source>
</reference>
<evidence type="ECO:0000256" key="5">
    <source>
        <dbReference type="RuleBase" id="RU363076"/>
    </source>
</evidence>
<dbReference type="AlphaFoldDB" id="G0R506"/>
<dbReference type="Proteomes" id="UP000008983">
    <property type="component" value="Unassembled WGS sequence"/>
</dbReference>
<dbReference type="GO" id="GO:0005743">
    <property type="term" value="C:mitochondrial inner membrane"/>
    <property type="evidence" value="ECO:0007669"/>
    <property type="project" value="UniProtKB-SubCell"/>
</dbReference>
<keyword evidence="5" id="KW-0496">Mitochondrion</keyword>
<evidence type="ECO:0000313" key="7">
    <source>
        <dbReference type="Proteomes" id="UP000008983"/>
    </source>
</evidence>
<evidence type="ECO:0000256" key="1">
    <source>
        <dbReference type="ARBA" id="ARBA00004370"/>
    </source>
</evidence>
<comment type="similarity">
    <text evidence="5">Belongs to the SURF1 family.</text>
</comment>
<dbReference type="RefSeq" id="XP_004024318.1">
    <property type="nucleotide sequence ID" value="XM_004024269.1"/>
</dbReference>
<feature type="transmembrane region" description="Helical" evidence="5">
    <location>
        <begin position="21"/>
        <end position="39"/>
    </location>
</feature>
<comment type="caution">
    <text evidence="5">Lacks conserved residue(s) required for the propagation of feature annotation.</text>
</comment>
<dbReference type="GeneID" id="14903509"/>
<comment type="subcellular location">
    <subcellularLocation>
        <location evidence="1">Membrane</location>
    </subcellularLocation>
    <subcellularLocation>
        <location evidence="5">Mitochondrion inner membrane</location>
        <topology evidence="5">Multi-pass membrane protein</topology>
    </subcellularLocation>
</comment>
<gene>
    <name evidence="6" type="ORF">IMG5_195900</name>
</gene>
<dbReference type="OrthoDB" id="311610at2759"/>
<dbReference type="Pfam" id="PF02104">
    <property type="entry name" value="SURF1"/>
    <property type="match status" value="1"/>
</dbReference>
<proteinExistence type="inferred from homology"/>
<dbReference type="InterPro" id="IPR002994">
    <property type="entry name" value="Surf1/Shy1"/>
</dbReference>
<accession>G0R506</accession>
<evidence type="ECO:0000256" key="3">
    <source>
        <dbReference type="ARBA" id="ARBA00022989"/>
    </source>
</evidence>
<evidence type="ECO:0000313" key="6">
    <source>
        <dbReference type="EMBL" id="EGR27408.1"/>
    </source>
</evidence>
<dbReference type="OMA" id="GYGAFYH"/>
<dbReference type="InParanoid" id="G0R506"/>
<organism evidence="6 7">
    <name type="scientific">Ichthyophthirius multifiliis</name>
    <name type="common">White spot disease agent</name>
    <name type="synonym">Ich</name>
    <dbReference type="NCBI Taxonomy" id="5932"/>
    <lineage>
        <taxon>Eukaryota</taxon>
        <taxon>Sar</taxon>
        <taxon>Alveolata</taxon>
        <taxon>Ciliophora</taxon>
        <taxon>Intramacronucleata</taxon>
        <taxon>Oligohymenophorea</taxon>
        <taxon>Hymenostomatida</taxon>
        <taxon>Ophryoglenina</taxon>
        <taxon>Ichthyophthirius</taxon>
    </lineage>
</organism>
<dbReference type="PANTHER" id="PTHR23427:SF2">
    <property type="entry name" value="SURFEIT LOCUS PROTEIN 1"/>
    <property type="match status" value="1"/>
</dbReference>
<evidence type="ECO:0000256" key="2">
    <source>
        <dbReference type="ARBA" id="ARBA00022692"/>
    </source>
</evidence>
<dbReference type="InterPro" id="IPR045214">
    <property type="entry name" value="Surf1/Surf4"/>
</dbReference>
<dbReference type="eggNOG" id="ENOG502SN3W">
    <property type="taxonomic scope" value="Eukaryota"/>
</dbReference>
<comment type="function">
    <text evidence="5">Probably involved in the biogenesis of the COX complex.</text>
</comment>